<gene>
    <name evidence="2" type="ORF">CDAR_274361</name>
</gene>
<protein>
    <submittedName>
        <fullName evidence="2">Uncharacterized protein</fullName>
    </submittedName>
</protein>
<dbReference type="AlphaFoldDB" id="A0AAV4RHM9"/>
<organism evidence="2 3">
    <name type="scientific">Caerostris darwini</name>
    <dbReference type="NCBI Taxonomy" id="1538125"/>
    <lineage>
        <taxon>Eukaryota</taxon>
        <taxon>Metazoa</taxon>
        <taxon>Ecdysozoa</taxon>
        <taxon>Arthropoda</taxon>
        <taxon>Chelicerata</taxon>
        <taxon>Arachnida</taxon>
        <taxon>Araneae</taxon>
        <taxon>Araneomorphae</taxon>
        <taxon>Entelegynae</taxon>
        <taxon>Araneoidea</taxon>
        <taxon>Araneidae</taxon>
        <taxon>Caerostris</taxon>
    </lineage>
</organism>
<accession>A0AAV4RHM9</accession>
<name>A0AAV4RHM9_9ARAC</name>
<feature type="region of interest" description="Disordered" evidence="1">
    <location>
        <begin position="1"/>
        <end position="33"/>
    </location>
</feature>
<proteinExistence type="predicted"/>
<evidence type="ECO:0000313" key="2">
    <source>
        <dbReference type="EMBL" id="GIY19647.1"/>
    </source>
</evidence>
<keyword evidence="3" id="KW-1185">Reference proteome</keyword>
<sequence length="118" mass="12890">MREPYTGTSYSSRPSRELVAGPPPSEAPSGGQAECESITHSLIELDFALFGSVGVCHLPLKSIPSEIRMTNDFRPLGSVRNDSGATFLKHIVAERKKKSPIHNIALKMQEDLLKVMPS</sequence>
<feature type="compositionally biased region" description="Polar residues" evidence="1">
    <location>
        <begin position="1"/>
        <end position="13"/>
    </location>
</feature>
<evidence type="ECO:0000256" key="1">
    <source>
        <dbReference type="SAM" id="MobiDB-lite"/>
    </source>
</evidence>
<reference evidence="2 3" key="1">
    <citation type="submission" date="2021-06" db="EMBL/GenBank/DDBJ databases">
        <title>Caerostris darwini draft genome.</title>
        <authorList>
            <person name="Kono N."/>
            <person name="Arakawa K."/>
        </authorList>
    </citation>
    <scope>NUCLEOTIDE SEQUENCE [LARGE SCALE GENOMIC DNA]</scope>
</reference>
<evidence type="ECO:0000313" key="3">
    <source>
        <dbReference type="Proteomes" id="UP001054837"/>
    </source>
</evidence>
<dbReference type="Proteomes" id="UP001054837">
    <property type="component" value="Unassembled WGS sequence"/>
</dbReference>
<dbReference type="EMBL" id="BPLQ01006056">
    <property type="protein sequence ID" value="GIY19647.1"/>
    <property type="molecule type" value="Genomic_DNA"/>
</dbReference>
<comment type="caution">
    <text evidence="2">The sequence shown here is derived from an EMBL/GenBank/DDBJ whole genome shotgun (WGS) entry which is preliminary data.</text>
</comment>